<dbReference type="EMBL" id="KI397513">
    <property type="protein sequence ID" value="ERM94328.1"/>
    <property type="molecule type" value="Genomic_DNA"/>
</dbReference>
<evidence type="ECO:0000313" key="2">
    <source>
        <dbReference type="Proteomes" id="UP000017836"/>
    </source>
</evidence>
<dbReference type="HOGENOM" id="CLU_2187446_0_0_1"/>
<proteinExistence type="predicted"/>
<organism evidence="1 2">
    <name type="scientific">Amborella trichopoda</name>
    <dbReference type="NCBI Taxonomy" id="13333"/>
    <lineage>
        <taxon>Eukaryota</taxon>
        <taxon>Viridiplantae</taxon>
        <taxon>Streptophyta</taxon>
        <taxon>Embryophyta</taxon>
        <taxon>Tracheophyta</taxon>
        <taxon>Spermatophyta</taxon>
        <taxon>Magnoliopsida</taxon>
        <taxon>Amborellales</taxon>
        <taxon>Amborellaceae</taxon>
        <taxon>Amborella</taxon>
    </lineage>
</organism>
<accession>W1NFT5</accession>
<dbReference type="Gramene" id="ERM94328">
    <property type="protein sequence ID" value="ERM94328"/>
    <property type="gene ID" value="AMTR_s00010p00240450"/>
</dbReference>
<evidence type="ECO:0000313" key="1">
    <source>
        <dbReference type="EMBL" id="ERM94328.1"/>
    </source>
</evidence>
<name>W1NFT5_AMBTC</name>
<sequence length="109" mass="11708">MSKHHVGQVVSSLVEVIEHDTIRNGAGVIGRAVRLLVTLGSSWRGVELSVVCTGAGATRNGARRLVFQVACSVTKVLPVCRLRTFDSALVPLARSSESSFLKCFEVRSL</sequence>
<reference evidence="2" key="1">
    <citation type="journal article" date="2013" name="Science">
        <title>The Amborella genome and the evolution of flowering plants.</title>
        <authorList>
            <consortium name="Amborella Genome Project"/>
        </authorList>
    </citation>
    <scope>NUCLEOTIDE SEQUENCE [LARGE SCALE GENOMIC DNA]</scope>
</reference>
<dbReference type="Proteomes" id="UP000017836">
    <property type="component" value="Unassembled WGS sequence"/>
</dbReference>
<protein>
    <submittedName>
        <fullName evidence="1">Uncharacterized protein</fullName>
    </submittedName>
</protein>
<keyword evidence="2" id="KW-1185">Reference proteome</keyword>
<dbReference type="AlphaFoldDB" id="W1NFT5"/>
<gene>
    <name evidence="1" type="ORF">AMTR_s00010p00240450</name>
</gene>